<evidence type="ECO:0000313" key="2">
    <source>
        <dbReference type="Proteomes" id="UP000591542"/>
    </source>
</evidence>
<evidence type="ECO:0000313" key="1">
    <source>
        <dbReference type="EMBL" id="MBA4464025.1"/>
    </source>
</evidence>
<gene>
    <name evidence="1" type="ORF">H2B01_07580</name>
</gene>
<name>A0AC60W9J7_9ARCH</name>
<reference evidence="1 2" key="1">
    <citation type="journal article" date="2020" name="Appl. Environ. Microbiol.">
        <title>Genomic Characteristics of a Novel Species of Ammonia-Oxidizing Archaea from the Jiulong River Estuary.</title>
        <authorList>
            <person name="Zou D."/>
            <person name="Wan R."/>
            <person name="Han L."/>
            <person name="Xu M.N."/>
            <person name="Liu Y."/>
            <person name="Liu H."/>
            <person name="Kao S.J."/>
            <person name="Li M."/>
        </authorList>
    </citation>
    <scope>NUCLEOTIDE SEQUENCE [LARGE SCALE GENOMIC DNA]</scope>
    <source>
        <strain evidence="1">S2bin1</strain>
    </source>
</reference>
<proteinExistence type="predicted"/>
<comment type="caution">
    <text evidence="1">The sequence shown here is derived from an EMBL/GenBank/DDBJ whole genome shotgun (WGS) entry which is preliminary data.</text>
</comment>
<sequence length="71" mass="8179">MIIGKINKNEPTIRFSLDLNCIHCGKKVPGGMLTSEQYYGTYSFLLEVDDFKKKYLCGICRDKKRTGKIEK</sequence>
<dbReference type="Proteomes" id="UP000591542">
    <property type="component" value="Unassembled WGS sequence"/>
</dbReference>
<dbReference type="EMBL" id="JACEMX010000150">
    <property type="protein sequence ID" value="MBA4464025.1"/>
    <property type="molecule type" value="Genomic_DNA"/>
</dbReference>
<accession>A0AC60W9J7</accession>
<protein>
    <submittedName>
        <fullName evidence="1">Uncharacterized protein</fullName>
    </submittedName>
</protein>
<organism evidence="1 2">
    <name type="scientific">Candidatus Nitrosomaritimum aestuariumsis</name>
    <dbReference type="NCBI Taxonomy" id="3342354"/>
    <lineage>
        <taxon>Archaea</taxon>
        <taxon>Nitrososphaerota</taxon>
        <taxon>Nitrososphaeria</taxon>
        <taxon>Nitrosopumilales</taxon>
        <taxon>Nitrosopumilaceae</taxon>
        <taxon>Candidatus Nitrosomaritimum</taxon>
    </lineage>
</organism>